<dbReference type="Proteomes" id="UP000886595">
    <property type="component" value="Unassembled WGS sequence"/>
</dbReference>
<sequence length="331" mass="38173">MFLGEDKSIITPADDDFCAMERGGRSILGRLLNPYCQNMGRKLITMPKIWKVHERARGIALTKERFQFIFDLETDIQMVLNHGFWTFDDWGMAMERWVETPPPNFLQTAAIWARLYNLLVNYLTLKTIDAVADGIGHVKVIEFDPNKPLLHEYVRVQIKKSVALPGGRVEYVDVEYERIRKKCFHCLRLSHEKQKYPLLQGSRNRGKGVVIQHNAAEFQTTGIRQHHDNLVDKLMPLLAPTIPPGFEPSASVVVPEVFEQMRIYMNCSDPDERKIREAKMRKTLQELSSDPISQRSCLRLEDAPVLSKEINMDRGRVFDFSRVDAGTVPEF</sequence>
<dbReference type="InterPro" id="IPR040256">
    <property type="entry name" value="At4g02000-like"/>
</dbReference>
<name>A0A8X7SK97_BRACI</name>
<dbReference type="AlphaFoldDB" id="A0A8X7SK97"/>
<dbReference type="PANTHER" id="PTHR31286">
    <property type="entry name" value="GLYCINE-RICH CELL WALL STRUCTURAL PROTEIN 1.8-LIKE"/>
    <property type="match status" value="1"/>
</dbReference>
<protein>
    <recommendedName>
        <fullName evidence="1">DUF4283 domain-containing protein</fullName>
    </recommendedName>
</protein>
<gene>
    <name evidence="2" type="ORF">Bca52824_026958</name>
</gene>
<dbReference type="Pfam" id="PF14111">
    <property type="entry name" value="DUF4283"/>
    <property type="match status" value="1"/>
</dbReference>
<comment type="caution">
    <text evidence="2">The sequence shown here is derived from an EMBL/GenBank/DDBJ whole genome shotgun (WGS) entry which is preliminary data.</text>
</comment>
<dbReference type="EMBL" id="JAAMPC010000006">
    <property type="protein sequence ID" value="KAG2307210.1"/>
    <property type="molecule type" value="Genomic_DNA"/>
</dbReference>
<evidence type="ECO:0000313" key="3">
    <source>
        <dbReference type="Proteomes" id="UP000886595"/>
    </source>
</evidence>
<dbReference type="OrthoDB" id="1101998at2759"/>
<evidence type="ECO:0000313" key="2">
    <source>
        <dbReference type="EMBL" id="KAG2307210.1"/>
    </source>
</evidence>
<feature type="domain" description="DUF4283" evidence="1">
    <location>
        <begin position="21"/>
        <end position="100"/>
    </location>
</feature>
<dbReference type="InterPro" id="IPR025558">
    <property type="entry name" value="DUF4283"/>
</dbReference>
<organism evidence="2 3">
    <name type="scientific">Brassica carinata</name>
    <name type="common">Ethiopian mustard</name>
    <name type="synonym">Abyssinian cabbage</name>
    <dbReference type="NCBI Taxonomy" id="52824"/>
    <lineage>
        <taxon>Eukaryota</taxon>
        <taxon>Viridiplantae</taxon>
        <taxon>Streptophyta</taxon>
        <taxon>Embryophyta</taxon>
        <taxon>Tracheophyta</taxon>
        <taxon>Spermatophyta</taxon>
        <taxon>Magnoliopsida</taxon>
        <taxon>eudicotyledons</taxon>
        <taxon>Gunneridae</taxon>
        <taxon>Pentapetalae</taxon>
        <taxon>rosids</taxon>
        <taxon>malvids</taxon>
        <taxon>Brassicales</taxon>
        <taxon>Brassicaceae</taxon>
        <taxon>Brassiceae</taxon>
        <taxon>Brassica</taxon>
    </lineage>
</organism>
<proteinExistence type="predicted"/>
<accession>A0A8X7SK97</accession>
<evidence type="ECO:0000259" key="1">
    <source>
        <dbReference type="Pfam" id="PF14111"/>
    </source>
</evidence>
<dbReference type="PANTHER" id="PTHR31286:SF178">
    <property type="entry name" value="DUF4283 DOMAIN-CONTAINING PROTEIN"/>
    <property type="match status" value="1"/>
</dbReference>
<keyword evidence="3" id="KW-1185">Reference proteome</keyword>
<reference evidence="2 3" key="1">
    <citation type="submission" date="2020-02" db="EMBL/GenBank/DDBJ databases">
        <authorList>
            <person name="Ma Q."/>
            <person name="Huang Y."/>
            <person name="Song X."/>
            <person name="Pei D."/>
        </authorList>
    </citation>
    <scope>NUCLEOTIDE SEQUENCE [LARGE SCALE GENOMIC DNA]</scope>
    <source>
        <strain evidence="2">Sxm20200214</strain>
        <tissue evidence="2">Leaf</tissue>
    </source>
</reference>